<dbReference type="Pfam" id="PF03221">
    <property type="entry name" value="HTH_Tnp_Tc5"/>
    <property type="match status" value="1"/>
</dbReference>
<comment type="caution">
    <text evidence="4">The sequence shown here is derived from an EMBL/GenBank/DDBJ whole genome shotgun (WGS) entry which is preliminary data.</text>
</comment>
<dbReference type="InterPro" id="IPR009057">
    <property type="entry name" value="Homeodomain-like_sf"/>
</dbReference>
<dbReference type="AlphaFoldDB" id="A0A0V1AZV7"/>
<keyword evidence="2" id="KW-0238">DNA-binding</keyword>
<evidence type="ECO:0000256" key="1">
    <source>
        <dbReference type="ARBA" id="ARBA00004123"/>
    </source>
</evidence>
<dbReference type="SMART" id="SM00674">
    <property type="entry name" value="CENPB"/>
    <property type="match status" value="1"/>
</dbReference>
<sequence length="142" mass="16279">MEKRKVLSLEQKLEVCELVERDESLRKSANSFGVGLSIVPDIYCSRHQLTDFVLHVDTSSSCSSRKSMKTSISRAFDSAICLWFLQKRALDQPISGPILQKKALAFTSSEWLRNFKSRHSIRELKIPGEKLCRKIYRSNNVT</sequence>
<comment type="subcellular location">
    <subcellularLocation>
        <location evidence="1">Nucleus</location>
    </subcellularLocation>
</comment>
<dbReference type="EMBL" id="JYDH01000147">
    <property type="protein sequence ID" value="KRY30233.1"/>
    <property type="molecule type" value="Genomic_DNA"/>
</dbReference>
<dbReference type="Proteomes" id="UP000054776">
    <property type="component" value="Unassembled WGS sequence"/>
</dbReference>
<evidence type="ECO:0000313" key="6">
    <source>
        <dbReference type="Proteomes" id="UP000054776"/>
    </source>
</evidence>
<organism evidence="4 6">
    <name type="scientific">Trichinella spiralis</name>
    <name type="common">Trichina worm</name>
    <dbReference type="NCBI Taxonomy" id="6334"/>
    <lineage>
        <taxon>Eukaryota</taxon>
        <taxon>Metazoa</taxon>
        <taxon>Ecdysozoa</taxon>
        <taxon>Nematoda</taxon>
        <taxon>Enoplea</taxon>
        <taxon>Dorylaimia</taxon>
        <taxon>Trichinellida</taxon>
        <taxon>Trichinellidae</taxon>
        <taxon>Trichinella</taxon>
    </lineage>
</organism>
<dbReference type="InParanoid" id="A0A0V1AZV7"/>
<dbReference type="SUPFAM" id="SSF46689">
    <property type="entry name" value="Homeodomain-like"/>
    <property type="match status" value="2"/>
</dbReference>
<dbReference type="OrthoDB" id="5875523at2759"/>
<protein>
    <submittedName>
        <fullName evidence="4">Jerky-like protein-like</fullName>
    </submittedName>
</protein>
<name>A0A0V1AZV7_TRISP</name>
<evidence type="ECO:0000313" key="5">
    <source>
        <dbReference type="EMBL" id="KRY30233.1"/>
    </source>
</evidence>
<dbReference type="InterPro" id="IPR050863">
    <property type="entry name" value="CenT-Element_Derived"/>
</dbReference>
<reference evidence="4 6" key="1">
    <citation type="submission" date="2015-01" db="EMBL/GenBank/DDBJ databases">
        <title>Evolution of Trichinella species and genotypes.</title>
        <authorList>
            <person name="Korhonen P.K."/>
            <person name="Edoardo P."/>
            <person name="Giuseppe L.R."/>
            <person name="Gasser R.B."/>
        </authorList>
    </citation>
    <scope>NUCLEOTIDE SEQUENCE [LARGE SCALE GENOMIC DNA]</scope>
    <source>
        <strain evidence="4">ISS3</strain>
    </source>
</reference>
<dbReference type="Gene3D" id="1.10.10.60">
    <property type="entry name" value="Homeodomain-like"/>
    <property type="match status" value="2"/>
</dbReference>
<evidence type="ECO:0000256" key="2">
    <source>
        <dbReference type="ARBA" id="ARBA00023125"/>
    </source>
</evidence>
<gene>
    <name evidence="4" type="primary">Jrkl</name>
    <name evidence="5" type="ORF">T01_10107</name>
    <name evidence="4" type="ORF">T01_4733</name>
</gene>
<feature type="domain" description="HTH CENPB-type" evidence="3">
    <location>
        <begin position="64"/>
        <end position="125"/>
    </location>
</feature>
<accession>A0A0V1AZV7</accession>
<evidence type="ECO:0000259" key="3">
    <source>
        <dbReference type="PROSITE" id="PS51253"/>
    </source>
</evidence>
<evidence type="ECO:0000313" key="4">
    <source>
        <dbReference type="EMBL" id="KRY30217.1"/>
    </source>
</evidence>
<dbReference type="PANTHER" id="PTHR19303:SF16">
    <property type="entry name" value="JERKY PROTEIN HOMOLOG-LIKE"/>
    <property type="match status" value="1"/>
</dbReference>
<dbReference type="GO" id="GO:0003677">
    <property type="term" value="F:DNA binding"/>
    <property type="evidence" value="ECO:0007669"/>
    <property type="project" value="UniProtKB-KW"/>
</dbReference>
<dbReference type="InterPro" id="IPR006600">
    <property type="entry name" value="HTH_CenpB_DNA-bd_dom"/>
</dbReference>
<dbReference type="PROSITE" id="PS51253">
    <property type="entry name" value="HTH_CENPB"/>
    <property type="match status" value="1"/>
</dbReference>
<proteinExistence type="predicted"/>
<dbReference type="GO" id="GO:0005634">
    <property type="term" value="C:nucleus"/>
    <property type="evidence" value="ECO:0007669"/>
    <property type="project" value="UniProtKB-SubCell"/>
</dbReference>
<dbReference type="EMBL" id="JYDH01000147">
    <property type="protein sequence ID" value="KRY30217.1"/>
    <property type="molecule type" value="Genomic_DNA"/>
</dbReference>
<dbReference type="PANTHER" id="PTHR19303">
    <property type="entry name" value="TRANSPOSON"/>
    <property type="match status" value="1"/>
</dbReference>
<keyword evidence="6" id="KW-1185">Reference proteome</keyword>